<sequence>MLPPAVDFDDSPSWIKDPKFHEPRLPGDPRCRRNVMVQLQVILSLRHGHRPFRWGYAIIRTAYGPGSDEQFQKVIAILSRVAQVRTANEAKGVKDDIMYDKQQSTNLDHISDEVDIRPNEEFLRRLENDIIDDKKIMAKNGTDLAGDMRFAACIMIDTEILYQFATTPEEFLRDSEEGYASSYWLKLVDAETIPDEAVRVRVYGEDDFIKYWFERNLRRLPMSDLTHRYDDENPGVLYFGHARPRTMPKISLHGW</sequence>
<dbReference type="Proteomes" id="UP000037904">
    <property type="component" value="Unassembled WGS sequence"/>
</dbReference>
<keyword evidence="2" id="KW-1185">Reference proteome</keyword>
<evidence type="ECO:0000313" key="2">
    <source>
        <dbReference type="Proteomes" id="UP000037904"/>
    </source>
</evidence>
<comment type="caution">
    <text evidence="1">The sequence shown here is derived from an EMBL/GenBank/DDBJ whole genome shotgun (WGS) entry which is preliminary data.</text>
</comment>
<dbReference type="OrthoDB" id="6499973at2759"/>
<accession>A0A0M9EP83</accession>
<reference evidence="1 2" key="1">
    <citation type="submission" date="2015-04" db="EMBL/GenBank/DDBJ databases">
        <title>The draft genome sequence of Fusarium langsethiae, a T-2/HT-2 mycotoxin producer.</title>
        <authorList>
            <person name="Lysoe E."/>
            <person name="Divon H.H."/>
            <person name="Terzi V."/>
            <person name="Orru L."/>
            <person name="Lamontanara A."/>
            <person name="Kolseth A.-K."/>
            <person name="Frandsen R.J."/>
            <person name="Nielsen K."/>
            <person name="Thrane U."/>
        </authorList>
    </citation>
    <scope>NUCLEOTIDE SEQUENCE [LARGE SCALE GENOMIC DNA]</scope>
    <source>
        <strain evidence="1 2">Fl201059</strain>
    </source>
</reference>
<protein>
    <submittedName>
        <fullName evidence="1">Uncharacterized protein</fullName>
    </submittedName>
</protein>
<dbReference type="EMBL" id="JXCE01000545">
    <property type="protein sequence ID" value="KPA36790.1"/>
    <property type="molecule type" value="Genomic_DNA"/>
</dbReference>
<organism evidence="1 2">
    <name type="scientific">Fusarium langsethiae</name>
    <dbReference type="NCBI Taxonomy" id="179993"/>
    <lineage>
        <taxon>Eukaryota</taxon>
        <taxon>Fungi</taxon>
        <taxon>Dikarya</taxon>
        <taxon>Ascomycota</taxon>
        <taxon>Pezizomycotina</taxon>
        <taxon>Sordariomycetes</taxon>
        <taxon>Hypocreomycetidae</taxon>
        <taxon>Hypocreales</taxon>
        <taxon>Nectriaceae</taxon>
        <taxon>Fusarium</taxon>
    </lineage>
</organism>
<gene>
    <name evidence="1" type="ORF">FLAG1_10424</name>
</gene>
<proteinExistence type="predicted"/>
<evidence type="ECO:0000313" key="1">
    <source>
        <dbReference type="EMBL" id="KPA36790.1"/>
    </source>
</evidence>
<dbReference type="AlphaFoldDB" id="A0A0M9EP83"/>
<name>A0A0M9EP83_FUSLA</name>